<dbReference type="AlphaFoldDB" id="E5Y3U4"/>
<dbReference type="OrthoDB" id="9791276at2"/>
<dbReference type="InterPro" id="IPR000868">
    <property type="entry name" value="Isochorismatase-like_dom"/>
</dbReference>
<dbReference type="PANTHER" id="PTHR43540:SF1">
    <property type="entry name" value="ISOCHORISMATASE HYDROLASE"/>
    <property type="match status" value="1"/>
</dbReference>
<dbReference type="RefSeq" id="WP_005025369.1">
    <property type="nucleotide sequence ID" value="NZ_KE150238.1"/>
</dbReference>
<dbReference type="EMBL" id="ADCP02000001">
    <property type="protein sequence ID" value="EFV45322.1"/>
    <property type="molecule type" value="Genomic_DNA"/>
</dbReference>
<dbReference type="STRING" id="563192.HMPREF0179_00855"/>
<dbReference type="InterPro" id="IPR036380">
    <property type="entry name" value="Isochorismatase-like_sf"/>
</dbReference>
<organism evidence="3 4">
    <name type="scientific">Bilophila wadsworthia (strain 3_1_6)</name>
    <dbReference type="NCBI Taxonomy" id="563192"/>
    <lineage>
        <taxon>Bacteria</taxon>
        <taxon>Pseudomonadati</taxon>
        <taxon>Thermodesulfobacteriota</taxon>
        <taxon>Desulfovibrionia</taxon>
        <taxon>Desulfovibrionales</taxon>
        <taxon>Desulfovibrionaceae</taxon>
        <taxon>Bilophila</taxon>
    </lineage>
</organism>
<feature type="domain" description="Isochorismatase-like" evidence="2">
    <location>
        <begin position="3"/>
        <end position="175"/>
    </location>
</feature>
<name>E5Y3U4_BILW3</name>
<dbReference type="eggNOG" id="COG1335">
    <property type="taxonomic scope" value="Bacteria"/>
</dbReference>
<dbReference type="Proteomes" id="UP000006034">
    <property type="component" value="Unassembled WGS sequence"/>
</dbReference>
<dbReference type="Pfam" id="PF00857">
    <property type="entry name" value="Isochorismatase"/>
    <property type="match status" value="1"/>
</dbReference>
<evidence type="ECO:0000256" key="1">
    <source>
        <dbReference type="ARBA" id="ARBA00022801"/>
    </source>
</evidence>
<evidence type="ECO:0000313" key="4">
    <source>
        <dbReference type="Proteomes" id="UP000006034"/>
    </source>
</evidence>
<dbReference type="GeneID" id="78085991"/>
<keyword evidence="1" id="KW-0378">Hydrolase</keyword>
<dbReference type="HOGENOM" id="CLU_068979_5_1_7"/>
<dbReference type="GO" id="GO:0016787">
    <property type="term" value="F:hydrolase activity"/>
    <property type="evidence" value="ECO:0007669"/>
    <property type="project" value="UniProtKB-KW"/>
</dbReference>
<reference evidence="3 4" key="2">
    <citation type="submission" date="2013-04" db="EMBL/GenBank/DDBJ databases">
        <title>The Genome Sequence of Bilophila wadsworthia 3_1_6.</title>
        <authorList>
            <consortium name="The Broad Institute Genomics Platform"/>
            <person name="Earl A."/>
            <person name="Ward D."/>
            <person name="Feldgarden M."/>
            <person name="Gevers D."/>
            <person name="Sibley C."/>
            <person name="Strauss J."/>
            <person name="Allen-Vercoe E."/>
            <person name="Walker B."/>
            <person name="Young S."/>
            <person name="Zeng Q."/>
            <person name="Gargeya S."/>
            <person name="Fitzgerald M."/>
            <person name="Haas B."/>
            <person name="Abouelleil A."/>
            <person name="Allen A.W."/>
            <person name="Alvarado L."/>
            <person name="Arachchi H.M."/>
            <person name="Berlin A.M."/>
            <person name="Chapman S.B."/>
            <person name="Gainer-Dewar J."/>
            <person name="Goldberg J."/>
            <person name="Griggs A."/>
            <person name="Gujja S."/>
            <person name="Hansen M."/>
            <person name="Howarth C."/>
            <person name="Imamovic A."/>
            <person name="Ireland A."/>
            <person name="Larimer J."/>
            <person name="McCowan C."/>
            <person name="Murphy C."/>
            <person name="Pearson M."/>
            <person name="Poon T.W."/>
            <person name="Priest M."/>
            <person name="Roberts A."/>
            <person name="Saif S."/>
            <person name="Shea T."/>
            <person name="Sisk P."/>
            <person name="Sykes S."/>
            <person name="Wortman J."/>
            <person name="Nusbaum C."/>
            <person name="Birren B."/>
        </authorList>
    </citation>
    <scope>NUCLEOTIDE SEQUENCE [LARGE SCALE GENOMIC DNA]</scope>
    <source>
        <strain evidence="3 4">3_1_6</strain>
    </source>
</reference>
<evidence type="ECO:0000259" key="2">
    <source>
        <dbReference type="Pfam" id="PF00857"/>
    </source>
</evidence>
<reference evidence="3 4" key="1">
    <citation type="submission" date="2010-10" db="EMBL/GenBank/DDBJ databases">
        <authorList>
            <consortium name="The Broad Institute Genome Sequencing Platform"/>
            <person name="Ward D."/>
            <person name="Earl A."/>
            <person name="Feldgarden M."/>
            <person name="Young S.K."/>
            <person name="Gargeya S."/>
            <person name="Zeng Q."/>
            <person name="Alvarado L."/>
            <person name="Berlin A."/>
            <person name="Bochicchio J."/>
            <person name="Chapman S.B."/>
            <person name="Chen Z."/>
            <person name="Freedman E."/>
            <person name="Gellesch M."/>
            <person name="Goldberg J."/>
            <person name="Griggs A."/>
            <person name="Gujja S."/>
            <person name="Heilman E."/>
            <person name="Heiman D."/>
            <person name="Howarth C."/>
            <person name="Mehta T."/>
            <person name="Neiman D."/>
            <person name="Pearson M."/>
            <person name="Roberts A."/>
            <person name="Saif S."/>
            <person name="Shea T."/>
            <person name="Shenoy N."/>
            <person name="Sisk P."/>
            <person name="Stolte C."/>
            <person name="Sykes S."/>
            <person name="White J."/>
            <person name="Yandava C."/>
            <person name="Allen-Vercoe E."/>
            <person name="Sibley C."/>
            <person name="Ambrose C.E."/>
            <person name="Strauss J."/>
            <person name="Daigneault M."/>
            <person name="Haas B."/>
            <person name="Nusbaum C."/>
            <person name="Birren B."/>
        </authorList>
    </citation>
    <scope>NUCLEOTIDE SEQUENCE [LARGE SCALE GENOMIC DNA]</scope>
    <source>
        <strain evidence="3 4">3_1_6</strain>
    </source>
</reference>
<proteinExistence type="predicted"/>
<dbReference type="Gene3D" id="3.40.50.850">
    <property type="entry name" value="Isochorismatase-like"/>
    <property type="match status" value="1"/>
</dbReference>
<dbReference type="SUPFAM" id="SSF52499">
    <property type="entry name" value="Isochorismatase-like hydrolases"/>
    <property type="match status" value="1"/>
</dbReference>
<dbReference type="PANTHER" id="PTHR43540">
    <property type="entry name" value="PEROXYUREIDOACRYLATE/UREIDOACRYLATE AMIDOHYDROLASE-RELATED"/>
    <property type="match status" value="1"/>
</dbReference>
<accession>E5Y3U4</accession>
<gene>
    <name evidence="3" type="ORF">HMPREF0179_00855</name>
</gene>
<keyword evidence="4" id="KW-1185">Reference proteome</keyword>
<evidence type="ECO:0000313" key="3">
    <source>
        <dbReference type="EMBL" id="EFV45322.1"/>
    </source>
</evidence>
<comment type="caution">
    <text evidence="3">The sequence shown here is derived from an EMBL/GenBank/DDBJ whole genome shotgun (WGS) entry which is preliminary data.</text>
</comment>
<dbReference type="CDD" id="cd01014">
    <property type="entry name" value="nicotinamidase_related"/>
    <property type="match status" value="1"/>
</dbReference>
<protein>
    <recommendedName>
        <fullName evidence="2">Isochorismatase-like domain-containing protein</fullName>
    </recommendedName>
</protein>
<sequence length="184" mass="20026">MNTALLLIDIQNDYFPGGAWELSHADEAAAQARLALGRFREQHRPVFHVRHINTRPGAAFFLPDTPGSEIHGAVKPLDGEPVIIKHAPDAFFQTDLHDALSRAGIRKLAVCGMMSHMCIDTSVRAARNHGYDITLLHDACATRDLSWNGKTIPAATVHEAFMAALHGAFADVRTTGDFLPSLPA</sequence>
<dbReference type="InterPro" id="IPR050272">
    <property type="entry name" value="Isochorismatase-like_hydrls"/>
</dbReference>